<keyword evidence="2" id="KW-0067">ATP-binding</keyword>
<evidence type="ECO:0000256" key="1">
    <source>
        <dbReference type="ARBA" id="ARBA00022741"/>
    </source>
</evidence>
<accession>A0A9P6EWS6</accession>
<dbReference type="InterPro" id="IPR029047">
    <property type="entry name" value="HSP70_peptide-bd_sf"/>
</dbReference>
<dbReference type="InterPro" id="IPR018181">
    <property type="entry name" value="Heat_shock_70_CS"/>
</dbReference>
<dbReference type="InterPro" id="IPR013126">
    <property type="entry name" value="Hsp_70_fam"/>
</dbReference>
<gene>
    <name evidence="3" type="primary">KAR2_2</name>
    <name evidence="3" type="ORF">EC957_007714</name>
</gene>
<dbReference type="InterPro" id="IPR043129">
    <property type="entry name" value="ATPase_NBD"/>
</dbReference>
<dbReference type="FunFam" id="3.90.640.10:FF:000003">
    <property type="entry name" value="Molecular chaperone DnaK"/>
    <property type="match status" value="1"/>
</dbReference>
<evidence type="ECO:0000256" key="2">
    <source>
        <dbReference type="ARBA" id="ARBA00022840"/>
    </source>
</evidence>
<dbReference type="Proteomes" id="UP000723463">
    <property type="component" value="Unassembled WGS sequence"/>
</dbReference>
<dbReference type="PRINTS" id="PR00301">
    <property type="entry name" value="HEATSHOCK70"/>
</dbReference>
<protein>
    <submittedName>
        <fullName evidence="3">ATPase with role in protein import into the ER</fullName>
    </submittedName>
</protein>
<dbReference type="EMBL" id="JAAAXW010000368">
    <property type="protein sequence ID" value="KAF9537729.1"/>
    <property type="molecule type" value="Genomic_DNA"/>
</dbReference>
<dbReference type="Gene3D" id="3.90.640.10">
    <property type="entry name" value="Actin, Chain A, domain 4"/>
    <property type="match status" value="1"/>
</dbReference>
<name>A0A9P6EWS6_9FUNG</name>
<feature type="non-terminal residue" evidence="3">
    <location>
        <position position="351"/>
    </location>
</feature>
<comment type="caution">
    <text evidence="3">The sequence shown here is derived from an EMBL/GenBank/DDBJ whole genome shotgun (WGS) entry which is preliminary data.</text>
</comment>
<reference evidence="3" key="1">
    <citation type="journal article" date="2020" name="Fungal Divers.">
        <title>Resolving the Mortierellaceae phylogeny through synthesis of multi-gene phylogenetics and phylogenomics.</title>
        <authorList>
            <person name="Vandepol N."/>
            <person name="Liber J."/>
            <person name="Desiro A."/>
            <person name="Na H."/>
            <person name="Kennedy M."/>
            <person name="Barry K."/>
            <person name="Grigoriev I.V."/>
            <person name="Miller A.N."/>
            <person name="O'Donnell K."/>
            <person name="Stajich J.E."/>
            <person name="Bonito G."/>
        </authorList>
    </citation>
    <scope>NUCLEOTIDE SEQUENCE</scope>
    <source>
        <strain evidence="3">NRRL 2591</strain>
    </source>
</reference>
<dbReference type="PANTHER" id="PTHR19375">
    <property type="entry name" value="HEAT SHOCK PROTEIN 70KDA"/>
    <property type="match status" value="1"/>
</dbReference>
<sequence>MEYSRGVLVYHIGGSTFEVSVRKVDGRSVDILSSVYDQHLGGNDFNQRVVDYLLLAHKSKTGQDLSSDDIFLLRLGSEVEKAKRLLSVQDRVWIEIESLHPGDQGLSEQLTRSQFEDLNMDLFTKTITAIDQAIKNSVEYTKVDIQDVMFSGGSSNIPFLQSAVREHFGHHKKYHGLDHPDTAVVLGAAKYGHWYQDVMNYGDVCCMMAFRRPLGIETTGGMMFKYTDRRPGVDINKMYTFSTAMDNQDRVVIRVFNGDGERTNQNSFLGEVELTGIAPARKGVPQIRVRLSTQSCGHYANLYVMDIASGRINATRFPTDRYDDHGKEIKRGMLEEGVFDLEPAGKMTLLP</sequence>
<dbReference type="SUPFAM" id="SSF100920">
    <property type="entry name" value="Heat shock protein 70kD (HSP70), peptide-binding domain"/>
    <property type="match status" value="1"/>
</dbReference>
<dbReference type="AlphaFoldDB" id="A0A9P6EWS6"/>
<dbReference type="SUPFAM" id="SSF53067">
    <property type="entry name" value="Actin-like ATPase domain"/>
    <property type="match status" value="1"/>
</dbReference>
<proteinExistence type="predicted"/>
<dbReference type="PROSITE" id="PS01036">
    <property type="entry name" value="HSP70_3"/>
    <property type="match status" value="1"/>
</dbReference>
<organism evidence="3 4">
    <name type="scientific">Mortierella hygrophila</name>
    <dbReference type="NCBI Taxonomy" id="979708"/>
    <lineage>
        <taxon>Eukaryota</taxon>
        <taxon>Fungi</taxon>
        <taxon>Fungi incertae sedis</taxon>
        <taxon>Mucoromycota</taxon>
        <taxon>Mortierellomycotina</taxon>
        <taxon>Mortierellomycetes</taxon>
        <taxon>Mortierellales</taxon>
        <taxon>Mortierellaceae</taxon>
        <taxon>Mortierella</taxon>
    </lineage>
</organism>
<keyword evidence="4" id="KW-1185">Reference proteome</keyword>
<dbReference type="Gene3D" id="2.60.34.10">
    <property type="entry name" value="Substrate Binding Domain Of DNAk, Chain A, domain 1"/>
    <property type="match status" value="1"/>
</dbReference>
<dbReference type="GO" id="GO:0005524">
    <property type="term" value="F:ATP binding"/>
    <property type="evidence" value="ECO:0007669"/>
    <property type="project" value="UniProtKB-KW"/>
</dbReference>
<evidence type="ECO:0000313" key="4">
    <source>
        <dbReference type="Proteomes" id="UP000723463"/>
    </source>
</evidence>
<evidence type="ECO:0000313" key="3">
    <source>
        <dbReference type="EMBL" id="KAF9537729.1"/>
    </source>
</evidence>
<dbReference type="Gene3D" id="3.30.420.40">
    <property type="match status" value="2"/>
</dbReference>
<keyword evidence="1" id="KW-0547">Nucleotide-binding</keyword>
<dbReference type="GO" id="GO:0140662">
    <property type="term" value="F:ATP-dependent protein folding chaperone"/>
    <property type="evidence" value="ECO:0007669"/>
    <property type="project" value="InterPro"/>
</dbReference>
<dbReference type="Pfam" id="PF00012">
    <property type="entry name" value="HSP70"/>
    <property type="match status" value="1"/>
</dbReference>